<sequence length="107" mass="12294">MSSSSVKSILTLFLAPFFLFPKTDFIFFPSSASSISKYWFLSFMQSKKLHVTDRALGAENKWRLTLLSSPKSIVERACTGQDQRAFWRADLRRTYVGQDGRACDQDR</sequence>
<comment type="caution">
    <text evidence="2">The sequence shown here is derived from an EMBL/GenBank/DDBJ whole genome shotgun (WGS) entry which is preliminary data.</text>
</comment>
<keyword evidence="1" id="KW-0732">Signal</keyword>
<accession>A0AAE1J791</accession>
<reference evidence="2" key="1">
    <citation type="submission" date="2023-10" db="EMBL/GenBank/DDBJ databases">
        <title>Chromosome-level genome of the transformable northern wattle, Acacia crassicarpa.</title>
        <authorList>
            <person name="Massaro I."/>
            <person name="Sinha N.R."/>
            <person name="Poethig S."/>
            <person name="Leichty A.R."/>
        </authorList>
    </citation>
    <scope>NUCLEOTIDE SEQUENCE</scope>
    <source>
        <strain evidence="2">Acra3RX</strain>
        <tissue evidence="2">Leaf</tissue>
    </source>
</reference>
<protein>
    <recommendedName>
        <fullName evidence="4">Secreted protein</fullName>
    </recommendedName>
</protein>
<gene>
    <name evidence="2" type="ORF">QN277_026126</name>
</gene>
<dbReference type="AlphaFoldDB" id="A0AAE1J791"/>
<keyword evidence="3" id="KW-1185">Reference proteome</keyword>
<feature type="chain" id="PRO_5042068005" description="Secreted protein" evidence="1">
    <location>
        <begin position="26"/>
        <end position="107"/>
    </location>
</feature>
<feature type="signal peptide" evidence="1">
    <location>
        <begin position="1"/>
        <end position="25"/>
    </location>
</feature>
<dbReference type="Proteomes" id="UP001293593">
    <property type="component" value="Unassembled WGS sequence"/>
</dbReference>
<organism evidence="2 3">
    <name type="scientific">Acacia crassicarpa</name>
    <name type="common">northern wattle</name>
    <dbReference type="NCBI Taxonomy" id="499986"/>
    <lineage>
        <taxon>Eukaryota</taxon>
        <taxon>Viridiplantae</taxon>
        <taxon>Streptophyta</taxon>
        <taxon>Embryophyta</taxon>
        <taxon>Tracheophyta</taxon>
        <taxon>Spermatophyta</taxon>
        <taxon>Magnoliopsida</taxon>
        <taxon>eudicotyledons</taxon>
        <taxon>Gunneridae</taxon>
        <taxon>Pentapetalae</taxon>
        <taxon>rosids</taxon>
        <taxon>fabids</taxon>
        <taxon>Fabales</taxon>
        <taxon>Fabaceae</taxon>
        <taxon>Caesalpinioideae</taxon>
        <taxon>mimosoid clade</taxon>
        <taxon>Acacieae</taxon>
        <taxon>Acacia</taxon>
    </lineage>
</organism>
<dbReference type="EMBL" id="JAWXYG010000008">
    <property type="protein sequence ID" value="KAK4265020.1"/>
    <property type="molecule type" value="Genomic_DNA"/>
</dbReference>
<evidence type="ECO:0000256" key="1">
    <source>
        <dbReference type="SAM" id="SignalP"/>
    </source>
</evidence>
<name>A0AAE1J791_9FABA</name>
<evidence type="ECO:0000313" key="3">
    <source>
        <dbReference type="Proteomes" id="UP001293593"/>
    </source>
</evidence>
<evidence type="ECO:0000313" key="2">
    <source>
        <dbReference type="EMBL" id="KAK4265020.1"/>
    </source>
</evidence>
<evidence type="ECO:0008006" key="4">
    <source>
        <dbReference type="Google" id="ProtNLM"/>
    </source>
</evidence>
<proteinExistence type="predicted"/>